<dbReference type="GO" id="GO:0007165">
    <property type="term" value="P:signal transduction"/>
    <property type="evidence" value="ECO:0007669"/>
    <property type="project" value="TreeGrafter"/>
</dbReference>
<evidence type="ECO:0000313" key="4">
    <source>
        <dbReference type="Proteomes" id="UP000298663"/>
    </source>
</evidence>
<reference evidence="3 4" key="2">
    <citation type="journal article" date="2019" name="G3 (Bethesda)">
        <title>Hybrid Assembly of the Genome of the Entomopathogenic Nematode Steinernema carpocapsae Identifies the X-Chromosome.</title>
        <authorList>
            <person name="Serra L."/>
            <person name="Macchietto M."/>
            <person name="Macias-Munoz A."/>
            <person name="McGill C.J."/>
            <person name="Rodriguez I.M."/>
            <person name="Rodriguez B."/>
            <person name="Murad R."/>
            <person name="Mortazavi A."/>
        </authorList>
    </citation>
    <scope>NUCLEOTIDE SEQUENCE [LARGE SCALE GENOMIC DNA]</scope>
    <source>
        <strain evidence="3 4">ALL</strain>
    </source>
</reference>
<dbReference type="PANTHER" id="PTHR12832">
    <property type="entry name" value="TESTIS-SPECIFIC PROTEIN PBS13 T-COMPLEX 11"/>
    <property type="match status" value="1"/>
</dbReference>
<dbReference type="Pfam" id="PF05794">
    <property type="entry name" value="Tcp11"/>
    <property type="match status" value="1"/>
</dbReference>
<dbReference type="EMBL" id="AZBU02000001">
    <property type="protein sequence ID" value="TMS34379.1"/>
    <property type="molecule type" value="Genomic_DNA"/>
</dbReference>
<dbReference type="InterPro" id="IPR008862">
    <property type="entry name" value="Tcp11"/>
</dbReference>
<feature type="region of interest" description="Disordered" evidence="2">
    <location>
        <begin position="65"/>
        <end position="134"/>
    </location>
</feature>
<gene>
    <name evidence="3" type="ORF">L596_001989</name>
</gene>
<dbReference type="AlphaFoldDB" id="A0A4U8UNW1"/>
<name>A0A4U8UNW1_STECR</name>
<keyword evidence="4" id="KW-1185">Reference proteome</keyword>
<feature type="region of interest" description="Disordered" evidence="2">
    <location>
        <begin position="346"/>
        <end position="366"/>
    </location>
</feature>
<sequence>MALLLCFKQLNQANKAFLMHQTVHDEVTEDPARKTLRIQDKPAPKPPVSGTQTIVATTINNLQFSKMPMPEDETTENVKVGSKSPQTSEEPREFDADANCLSPTTGFKRKRSPSSCSQPDGPSTSNFPPSPRNISTHQMAQETIELLNKMAVVHAVAFDKKVDFSKTEEHPVQKMMEKAHFDIMREELGADPPQYTTFVADILAMKHDLINLVPEGKPRLMQHVEGCVDENHLNKQVENKAIDVEVQMNAIIETAQMMCMPARDDDIRDIQEKTDVTDRMMMLVSLIKNMRHDMSNFHLAMHQRQIKENSMHAEKEYYMKVLTTSPEFSGGVKKWLKLSYGKVLQTDGDTKSPSKKKPATDDSTAVPLTGQQKTQILTGAYLDLLEWNTLDSEFPFPETLAFDKQMICALIEKYQQLIYTTSALVVTQNVAGKEVIDKEGFMLELKNKIIVLLNDIGKTNVNERMEHVAVLCDSEVQNAKKELFGDNYKSQAEADRELFKNQIVALGSATNTVRCLLHKRLRDFFAEVVNNPSVLPRHLLSSFKFVESEVAAVTAKFLKIVDYNRRTFGDFYVTLLVEIHNEADSR</sequence>
<dbReference type="PANTHER" id="PTHR12832:SF11">
    <property type="entry name" value="LD23868P"/>
    <property type="match status" value="1"/>
</dbReference>
<proteinExistence type="inferred from homology"/>
<feature type="compositionally biased region" description="Polar residues" evidence="2">
    <location>
        <begin position="113"/>
        <end position="134"/>
    </location>
</feature>
<comment type="similarity">
    <text evidence="1">Belongs to the TCP11 family.</text>
</comment>
<dbReference type="STRING" id="34508.A0A4U8UNW1"/>
<evidence type="ECO:0000313" key="3">
    <source>
        <dbReference type="EMBL" id="TMS34379.1"/>
    </source>
</evidence>
<evidence type="ECO:0000256" key="1">
    <source>
        <dbReference type="ARBA" id="ARBA00010954"/>
    </source>
</evidence>
<comment type="caution">
    <text evidence="3">The sequence shown here is derived from an EMBL/GenBank/DDBJ whole genome shotgun (WGS) entry which is preliminary data.</text>
</comment>
<evidence type="ECO:0000256" key="2">
    <source>
        <dbReference type="SAM" id="MobiDB-lite"/>
    </source>
</evidence>
<organism evidence="3 4">
    <name type="scientific">Steinernema carpocapsae</name>
    <name type="common">Entomopathogenic nematode</name>
    <dbReference type="NCBI Taxonomy" id="34508"/>
    <lineage>
        <taxon>Eukaryota</taxon>
        <taxon>Metazoa</taxon>
        <taxon>Ecdysozoa</taxon>
        <taxon>Nematoda</taxon>
        <taxon>Chromadorea</taxon>
        <taxon>Rhabditida</taxon>
        <taxon>Tylenchina</taxon>
        <taxon>Panagrolaimomorpha</taxon>
        <taxon>Strongyloidoidea</taxon>
        <taxon>Steinernematidae</taxon>
        <taxon>Steinernema</taxon>
    </lineage>
</organism>
<dbReference type="EMBL" id="CM016762">
    <property type="protein sequence ID" value="TMS34379.1"/>
    <property type="molecule type" value="Genomic_DNA"/>
</dbReference>
<accession>A0A4U8UNW1</accession>
<dbReference type="OrthoDB" id="276323at2759"/>
<reference evidence="3 4" key="1">
    <citation type="journal article" date="2015" name="Genome Biol.">
        <title>Comparative genomics of Steinernema reveals deeply conserved gene regulatory networks.</title>
        <authorList>
            <person name="Dillman A.R."/>
            <person name="Macchietto M."/>
            <person name="Porter C.F."/>
            <person name="Rogers A."/>
            <person name="Williams B."/>
            <person name="Antoshechkin I."/>
            <person name="Lee M.M."/>
            <person name="Goodwin Z."/>
            <person name="Lu X."/>
            <person name="Lewis E.E."/>
            <person name="Goodrich-Blair H."/>
            <person name="Stock S.P."/>
            <person name="Adams B.J."/>
            <person name="Sternberg P.W."/>
            <person name="Mortazavi A."/>
        </authorList>
    </citation>
    <scope>NUCLEOTIDE SEQUENCE [LARGE SCALE GENOMIC DNA]</scope>
    <source>
        <strain evidence="3 4">ALL</strain>
    </source>
</reference>
<dbReference type="Proteomes" id="UP000298663">
    <property type="component" value="Chromosome X"/>
</dbReference>
<protein>
    <submittedName>
        <fullName evidence="3">Uncharacterized protein</fullName>
    </submittedName>
</protein>